<protein>
    <submittedName>
        <fullName evidence="1">Uncharacterized protein</fullName>
    </submittedName>
</protein>
<name>A0A565AZ00_9BRAS</name>
<dbReference type="AlphaFoldDB" id="A0A565AZ00"/>
<dbReference type="EMBL" id="CABITT030000002">
    <property type="protein sequence ID" value="VVA94638.1"/>
    <property type="molecule type" value="Genomic_DNA"/>
</dbReference>
<organism evidence="1 2">
    <name type="scientific">Arabis nemorensis</name>
    <dbReference type="NCBI Taxonomy" id="586526"/>
    <lineage>
        <taxon>Eukaryota</taxon>
        <taxon>Viridiplantae</taxon>
        <taxon>Streptophyta</taxon>
        <taxon>Embryophyta</taxon>
        <taxon>Tracheophyta</taxon>
        <taxon>Spermatophyta</taxon>
        <taxon>Magnoliopsida</taxon>
        <taxon>eudicotyledons</taxon>
        <taxon>Gunneridae</taxon>
        <taxon>Pentapetalae</taxon>
        <taxon>rosids</taxon>
        <taxon>malvids</taxon>
        <taxon>Brassicales</taxon>
        <taxon>Brassicaceae</taxon>
        <taxon>Arabideae</taxon>
        <taxon>Arabis</taxon>
    </lineage>
</organism>
<sequence length="117" mass="13197">MLLVLPPHQSVPPDPSDIHPLTPLFILNHRRSSSFAPSMRAYCASFNRPSFSNEALPLYEEVTLPLYHDPLRHIDAVTQKLLHQTLAVATPKIGDPGSWFQIFAFLRCSTTEVLQCM</sequence>
<accession>A0A565AZ00</accession>
<proteinExistence type="predicted"/>
<comment type="caution">
    <text evidence="1">The sequence shown here is derived from an EMBL/GenBank/DDBJ whole genome shotgun (WGS) entry which is preliminary data.</text>
</comment>
<evidence type="ECO:0000313" key="1">
    <source>
        <dbReference type="EMBL" id="VVA94638.1"/>
    </source>
</evidence>
<dbReference type="Proteomes" id="UP000489600">
    <property type="component" value="Unassembled WGS sequence"/>
</dbReference>
<gene>
    <name evidence="1" type="ORF">ANE_LOCUS5083</name>
</gene>
<keyword evidence="2" id="KW-1185">Reference proteome</keyword>
<evidence type="ECO:0000313" key="2">
    <source>
        <dbReference type="Proteomes" id="UP000489600"/>
    </source>
</evidence>
<reference evidence="1" key="1">
    <citation type="submission" date="2019-07" db="EMBL/GenBank/DDBJ databases">
        <authorList>
            <person name="Dittberner H."/>
        </authorList>
    </citation>
    <scope>NUCLEOTIDE SEQUENCE [LARGE SCALE GENOMIC DNA]</scope>
</reference>